<proteinExistence type="predicted"/>
<name>A0A6M3LPL1_9ZZZZ</name>
<evidence type="ECO:0008006" key="2">
    <source>
        <dbReference type="Google" id="ProtNLM"/>
    </source>
</evidence>
<sequence length="117" mass="13650">MRRIMKKKNNSRAVGNAYERQIRLEFIALGWDKCQTSRYASREQDDANVDLCGTVPFNVQIKRWKSAPSYHEILKSMPQDSNYNVIIHKRPNKGEIVAMSKEDFYELVEQLKSNGII</sequence>
<gene>
    <name evidence="1" type="ORF">MM415B04918_0006</name>
</gene>
<protein>
    <recommendedName>
        <fullName evidence="2">Holliday junction resolvase</fullName>
    </recommendedName>
</protein>
<organism evidence="1">
    <name type="scientific">viral metagenome</name>
    <dbReference type="NCBI Taxonomy" id="1070528"/>
    <lineage>
        <taxon>unclassified sequences</taxon>
        <taxon>metagenomes</taxon>
        <taxon>organismal metagenomes</taxon>
    </lineage>
</organism>
<dbReference type="AlphaFoldDB" id="A0A6M3LPL1"/>
<reference evidence="1" key="1">
    <citation type="submission" date="2020-03" db="EMBL/GenBank/DDBJ databases">
        <title>The deep terrestrial virosphere.</title>
        <authorList>
            <person name="Holmfeldt K."/>
            <person name="Nilsson E."/>
            <person name="Simone D."/>
            <person name="Lopez-Fernandez M."/>
            <person name="Wu X."/>
            <person name="de Brujin I."/>
            <person name="Lundin D."/>
            <person name="Andersson A."/>
            <person name="Bertilsson S."/>
            <person name="Dopson M."/>
        </authorList>
    </citation>
    <scope>NUCLEOTIDE SEQUENCE</scope>
    <source>
        <strain evidence="1">MM415B04918</strain>
    </source>
</reference>
<evidence type="ECO:0000313" key="1">
    <source>
        <dbReference type="EMBL" id="QJA96129.1"/>
    </source>
</evidence>
<dbReference type="EMBL" id="MT143373">
    <property type="protein sequence ID" value="QJA96129.1"/>
    <property type="molecule type" value="Genomic_DNA"/>
</dbReference>
<accession>A0A6M3LPL1</accession>